<keyword evidence="4" id="KW-0813">Transport</keyword>
<feature type="transmembrane region" description="Helical" evidence="17">
    <location>
        <begin position="128"/>
        <end position="147"/>
    </location>
</feature>
<dbReference type="PRINTS" id="PR00119">
    <property type="entry name" value="CATATPASE"/>
</dbReference>
<feature type="transmembrane region" description="Helical" evidence="17">
    <location>
        <begin position="709"/>
        <end position="727"/>
    </location>
</feature>
<dbReference type="PROSITE" id="PS00154">
    <property type="entry name" value="ATPASE_E1_E2"/>
    <property type="match status" value="1"/>
</dbReference>
<evidence type="ECO:0000256" key="11">
    <source>
        <dbReference type="ARBA" id="ARBA00022967"/>
    </source>
</evidence>
<keyword evidence="7 17" id="KW-0479">Metal-binding</keyword>
<evidence type="ECO:0000256" key="2">
    <source>
        <dbReference type="ARBA" id="ARBA00006024"/>
    </source>
</evidence>
<dbReference type="SFLD" id="SFLDS00003">
    <property type="entry name" value="Haloacid_Dehalogenase"/>
    <property type="match status" value="1"/>
</dbReference>
<evidence type="ECO:0000313" key="19">
    <source>
        <dbReference type="EMBL" id="VYU24270.1"/>
    </source>
</evidence>
<dbReference type="FunFam" id="2.70.150.10:FF:000020">
    <property type="entry name" value="Copper-exporting P-type ATPase A"/>
    <property type="match status" value="1"/>
</dbReference>
<dbReference type="GO" id="GO:0005886">
    <property type="term" value="C:plasma membrane"/>
    <property type="evidence" value="ECO:0007669"/>
    <property type="project" value="UniProtKB-SubCell"/>
</dbReference>
<keyword evidence="14" id="KW-0406">Ion transport</keyword>
<evidence type="ECO:0000256" key="13">
    <source>
        <dbReference type="ARBA" id="ARBA00023008"/>
    </source>
</evidence>
<dbReference type="NCBIfam" id="TIGR01525">
    <property type="entry name" value="ATPase-IB_hvy"/>
    <property type="match status" value="1"/>
</dbReference>
<keyword evidence="15 17" id="KW-0472">Membrane</keyword>
<dbReference type="InterPro" id="IPR044492">
    <property type="entry name" value="P_typ_ATPase_HD_dom"/>
</dbReference>
<dbReference type="AlphaFoldDB" id="A0A6N3D5L7"/>
<feature type="transmembrane region" description="Helical" evidence="17">
    <location>
        <begin position="372"/>
        <end position="392"/>
    </location>
</feature>
<dbReference type="GO" id="GO:0005524">
    <property type="term" value="F:ATP binding"/>
    <property type="evidence" value="ECO:0007669"/>
    <property type="project" value="UniProtKB-UniRule"/>
</dbReference>
<dbReference type="PROSITE" id="PS50846">
    <property type="entry name" value="HMA_2"/>
    <property type="match status" value="1"/>
</dbReference>
<evidence type="ECO:0000256" key="16">
    <source>
        <dbReference type="ARBA" id="ARBA00049289"/>
    </source>
</evidence>
<dbReference type="InterPro" id="IPR017969">
    <property type="entry name" value="Heavy-metal-associated_CS"/>
</dbReference>
<evidence type="ECO:0000256" key="10">
    <source>
        <dbReference type="ARBA" id="ARBA00022840"/>
    </source>
</evidence>
<keyword evidence="9" id="KW-0187">Copper transport</keyword>
<dbReference type="PANTHER" id="PTHR43520">
    <property type="entry name" value="ATP7, ISOFORM B"/>
    <property type="match status" value="1"/>
</dbReference>
<protein>
    <recommendedName>
        <fullName evidence="3">P-type Cu(+) transporter</fullName>
        <ecNumber evidence="3">7.2.2.8</ecNumber>
    </recommendedName>
</protein>
<dbReference type="Pfam" id="PF00122">
    <property type="entry name" value="E1-E2_ATPase"/>
    <property type="match status" value="1"/>
</dbReference>
<keyword evidence="12 17" id="KW-1133">Transmembrane helix</keyword>
<evidence type="ECO:0000256" key="7">
    <source>
        <dbReference type="ARBA" id="ARBA00022723"/>
    </source>
</evidence>
<dbReference type="Pfam" id="PF00403">
    <property type="entry name" value="HMA"/>
    <property type="match status" value="1"/>
</dbReference>
<keyword evidence="10 17" id="KW-0067">ATP-binding</keyword>
<dbReference type="Gene3D" id="3.30.70.100">
    <property type="match status" value="1"/>
</dbReference>
<dbReference type="PROSITE" id="PS01047">
    <property type="entry name" value="HMA_1"/>
    <property type="match status" value="1"/>
</dbReference>
<dbReference type="EMBL" id="CACRUF010000048">
    <property type="protein sequence ID" value="VYU24270.1"/>
    <property type="molecule type" value="Genomic_DNA"/>
</dbReference>
<feature type="transmembrane region" description="Helical" evidence="17">
    <location>
        <begin position="686"/>
        <end position="703"/>
    </location>
</feature>
<keyword evidence="11" id="KW-1278">Translocase</keyword>
<evidence type="ECO:0000256" key="6">
    <source>
        <dbReference type="ARBA" id="ARBA00022692"/>
    </source>
</evidence>
<keyword evidence="8 17" id="KW-0547">Nucleotide-binding</keyword>
<keyword evidence="6 17" id="KW-0812">Transmembrane</keyword>
<keyword evidence="13" id="KW-0186">Copper</keyword>
<dbReference type="GO" id="GO:0043682">
    <property type="term" value="F:P-type divalent copper transporter activity"/>
    <property type="evidence" value="ECO:0007669"/>
    <property type="project" value="TreeGrafter"/>
</dbReference>
<feature type="transmembrane region" description="Helical" evidence="17">
    <location>
        <begin position="159"/>
        <end position="178"/>
    </location>
</feature>
<dbReference type="InterPro" id="IPR036412">
    <property type="entry name" value="HAD-like_sf"/>
</dbReference>
<dbReference type="InterPro" id="IPR036163">
    <property type="entry name" value="HMA_dom_sf"/>
</dbReference>
<evidence type="ECO:0000256" key="3">
    <source>
        <dbReference type="ARBA" id="ARBA00012517"/>
    </source>
</evidence>
<dbReference type="PRINTS" id="PR00943">
    <property type="entry name" value="CUATPASE"/>
</dbReference>
<dbReference type="InterPro" id="IPR006121">
    <property type="entry name" value="HMA_dom"/>
</dbReference>
<sequence length="734" mass="78970">MKILVERSDMMSKKKQEFDITGMHCAACVKRVENVVSKIDGVESVKVNLLTRKGSVEYKDDSNVESQQVIDAITNIGFGATEADETKQEIEKVNLKPHITRLIIAACMAVPMMINMTLHRFGIQALPVWVEFILATIAQFGPGLMFYKSAWSAVKNGALTMDVLVVMGTTVAYLFSIYNWQFHPELGPQGIYFETSAWLITFILLGKLLEEIAKGRTSEALQKLIALQPATAHVLRDGEFVDIPTSKVVAGDILQVRAGEKIPVDGTITEGYSTVDEAMLTGESLPVEKQVGSEVIGATINLSGAFTMEAKRIGSDTMLSQIIKVVEEAQTSKASIQRIADIVAQYFVPAVIGLAVLTGLVWYFIVGDSVNVALINATAVLVIACPCALGLATPTSIMVGSGLGAEHGVLIKSAEYLEKAGKLDAIVMDKTGTLTQGILDVTAFKNYNGDESRNMSLMMALESGTSHPIAKAMVYYGEDHGYKGNAIELESFGDVPGKGLQGAYQGVSVQLGHSRWMSELGYDLSAVQDDILHYEEQGASVSVLAVDGVISALWAVEDELRPETIEVVKELQSQGIDVWMLTGDNRRTAQYIAKQAGITHVIAEVLPQDKASKVKELQDKGLVVGMVGDGINDAPALVTADIGFAIGSGTDIAVEAADIVLVRNDLHTLVQAVRLSRKTMTNIKQNLFWALIFNCIGIPLAAIGALNPMIAGTAMAFSSVTVVGNSLRLKRAKI</sequence>
<gene>
    <name evidence="19" type="primary">copA</name>
    <name evidence="19" type="ORF">VDLFYP95_01878</name>
</gene>
<feature type="domain" description="HMA" evidence="18">
    <location>
        <begin position="14"/>
        <end position="81"/>
    </location>
</feature>
<dbReference type="GO" id="GO:0016887">
    <property type="term" value="F:ATP hydrolysis activity"/>
    <property type="evidence" value="ECO:0007669"/>
    <property type="project" value="InterPro"/>
</dbReference>
<feature type="transmembrane region" description="Helical" evidence="17">
    <location>
        <begin position="346"/>
        <end position="366"/>
    </location>
</feature>
<keyword evidence="5 17" id="KW-1003">Cell membrane</keyword>
<evidence type="ECO:0000256" key="12">
    <source>
        <dbReference type="ARBA" id="ARBA00022989"/>
    </source>
</evidence>
<comment type="subcellular location">
    <subcellularLocation>
        <location evidence="1">Cell membrane</location>
        <topology evidence="1">Multi-pass membrane protein</topology>
    </subcellularLocation>
</comment>
<evidence type="ECO:0000259" key="18">
    <source>
        <dbReference type="PROSITE" id="PS50846"/>
    </source>
</evidence>
<proteinExistence type="inferred from homology"/>
<dbReference type="GO" id="GO:0055070">
    <property type="term" value="P:copper ion homeostasis"/>
    <property type="evidence" value="ECO:0007669"/>
    <property type="project" value="TreeGrafter"/>
</dbReference>
<dbReference type="InterPro" id="IPR001757">
    <property type="entry name" value="P_typ_ATPase"/>
</dbReference>
<name>A0A6N3D5L7_9FIRM</name>
<evidence type="ECO:0000256" key="4">
    <source>
        <dbReference type="ARBA" id="ARBA00022448"/>
    </source>
</evidence>
<dbReference type="FunFam" id="3.30.70.100:FF:000005">
    <property type="entry name" value="Copper-exporting P-type ATPase A"/>
    <property type="match status" value="1"/>
</dbReference>
<dbReference type="Gene3D" id="2.70.150.10">
    <property type="entry name" value="Calcium-transporting ATPase, cytoplasmic transduction domain A"/>
    <property type="match status" value="1"/>
</dbReference>
<evidence type="ECO:0000256" key="8">
    <source>
        <dbReference type="ARBA" id="ARBA00022741"/>
    </source>
</evidence>
<dbReference type="Gene3D" id="3.40.1110.10">
    <property type="entry name" value="Calcium-transporting ATPase, cytoplasmic domain N"/>
    <property type="match status" value="1"/>
</dbReference>
<dbReference type="InterPro" id="IPR008250">
    <property type="entry name" value="ATPase_P-typ_transduc_dom_A_sf"/>
</dbReference>
<evidence type="ECO:0000256" key="1">
    <source>
        <dbReference type="ARBA" id="ARBA00004651"/>
    </source>
</evidence>
<dbReference type="Pfam" id="PF00702">
    <property type="entry name" value="Hydrolase"/>
    <property type="match status" value="1"/>
</dbReference>
<dbReference type="CDD" id="cd00371">
    <property type="entry name" value="HMA"/>
    <property type="match status" value="1"/>
</dbReference>
<dbReference type="NCBIfam" id="TIGR01494">
    <property type="entry name" value="ATPase_P-type"/>
    <property type="match status" value="1"/>
</dbReference>
<accession>A0A6N3D5L7</accession>
<dbReference type="InterPro" id="IPR018303">
    <property type="entry name" value="ATPase_P-typ_P_site"/>
</dbReference>
<reference evidence="19" key="1">
    <citation type="submission" date="2019-11" db="EMBL/GenBank/DDBJ databases">
        <authorList>
            <person name="Feng L."/>
        </authorList>
    </citation>
    <scope>NUCLEOTIDE SEQUENCE</scope>
    <source>
        <strain evidence="19">VdisparLFYP95</strain>
    </source>
</reference>
<dbReference type="GO" id="GO:0140581">
    <property type="term" value="F:P-type monovalent copper transporter activity"/>
    <property type="evidence" value="ECO:0007669"/>
    <property type="project" value="UniProtKB-EC"/>
</dbReference>
<comment type="catalytic activity">
    <reaction evidence="16">
        <text>Cu(+)(in) + ATP + H2O = Cu(+)(out) + ADP + phosphate + H(+)</text>
        <dbReference type="Rhea" id="RHEA:25792"/>
        <dbReference type="ChEBI" id="CHEBI:15377"/>
        <dbReference type="ChEBI" id="CHEBI:15378"/>
        <dbReference type="ChEBI" id="CHEBI:30616"/>
        <dbReference type="ChEBI" id="CHEBI:43474"/>
        <dbReference type="ChEBI" id="CHEBI:49552"/>
        <dbReference type="ChEBI" id="CHEBI:456216"/>
        <dbReference type="EC" id="7.2.2.8"/>
    </reaction>
</comment>
<dbReference type="SUPFAM" id="SSF81665">
    <property type="entry name" value="Calcium ATPase, transmembrane domain M"/>
    <property type="match status" value="1"/>
</dbReference>
<dbReference type="Gene3D" id="3.40.50.1000">
    <property type="entry name" value="HAD superfamily/HAD-like"/>
    <property type="match status" value="1"/>
</dbReference>
<evidence type="ECO:0000256" key="14">
    <source>
        <dbReference type="ARBA" id="ARBA00023065"/>
    </source>
</evidence>
<dbReference type="PANTHER" id="PTHR43520:SF8">
    <property type="entry name" value="P-TYPE CU(+) TRANSPORTER"/>
    <property type="match status" value="1"/>
</dbReference>
<dbReference type="InterPro" id="IPR023214">
    <property type="entry name" value="HAD_sf"/>
</dbReference>
<dbReference type="InterPro" id="IPR023299">
    <property type="entry name" value="ATPase_P-typ_cyto_dom_N"/>
</dbReference>
<dbReference type="GO" id="GO:0005507">
    <property type="term" value="F:copper ion binding"/>
    <property type="evidence" value="ECO:0007669"/>
    <property type="project" value="TreeGrafter"/>
</dbReference>
<evidence type="ECO:0000256" key="17">
    <source>
        <dbReference type="RuleBase" id="RU362081"/>
    </source>
</evidence>
<dbReference type="InterPro" id="IPR027256">
    <property type="entry name" value="P-typ_ATPase_IB"/>
</dbReference>
<keyword evidence="19" id="KW-0378">Hydrolase</keyword>
<dbReference type="EC" id="7.2.2.8" evidence="3"/>
<evidence type="ECO:0000256" key="9">
    <source>
        <dbReference type="ARBA" id="ARBA00022796"/>
    </source>
</evidence>
<dbReference type="SUPFAM" id="SSF81653">
    <property type="entry name" value="Calcium ATPase, transduction domain A"/>
    <property type="match status" value="1"/>
</dbReference>
<dbReference type="SFLD" id="SFLDG00002">
    <property type="entry name" value="C1.7:_P-type_atpase_like"/>
    <property type="match status" value="1"/>
</dbReference>
<organism evidence="19">
    <name type="scientific">Veillonella dispar</name>
    <dbReference type="NCBI Taxonomy" id="39778"/>
    <lineage>
        <taxon>Bacteria</taxon>
        <taxon>Bacillati</taxon>
        <taxon>Bacillota</taxon>
        <taxon>Negativicutes</taxon>
        <taxon>Veillonellales</taxon>
        <taxon>Veillonellaceae</taxon>
        <taxon>Veillonella</taxon>
    </lineage>
</organism>
<evidence type="ECO:0000256" key="15">
    <source>
        <dbReference type="ARBA" id="ARBA00023136"/>
    </source>
</evidence>
<dbReference type="CDD" id="cd02094">
    <property type="entry name" value="P-type_ATPase_Cu-like"/>
    <property type="match status" value="1"/>
</dbReference>
<dbReference type="SUPFAM" id="SSF56784">
    <property type="entry name" value="HAD-like"/>
    <property type="match status" value="1"/>
</dbReference>
<comment type="similarity">
    <text evidence="2 17">Belongs to the cation transport ATPase (P-type) (TC 3.A.3) family. Type IB subfamily.</text>
</comment>
<dbReference type="InterPro" id="IPR059000">
    <property type="entry name" value="ATPase_P-type_domA"/>
</dbReference>
<dbReference type="InterPro" id="IPR023298">
    <property type="entry name" value="ATPase_P-typ_TM_dom_sf"/>
</dbReference>
<evidence type="ECO:0000256" key="5">
    <source>
        <dbReference type="ARBA" id="ARBA00022475"/>
    </source>
</evidence>
<dbReference type="SFLD" id="SFLDF00027">
    <property type="entry name" value="p-type_atpase"/>
    <property type="match status" value="1"/>
</dbReference>
<dbReference type="NCBIfam" id="TIGR01511">
    <property type="entry name" value="ATPase-IB1_Cu"/>
    <property type="match status" value="1"/>
</dbReference>
<dbReference type="SUPFAM" id="SSF55008">
    <property type="entry name" value="HMA, heavy metal-associated domain"/>
    <property type="match status" value="1"/>
</dbReference>